<reference evidence="1 2" key="1">
    <citation type="submission" date="2019-01" db="EMBL/GenBank/DDBJ databases">
        <title>Sequencing of cultivated peanut Arachis hypogaea provides insights into genome evolution and oil improvement.</title>
        <authorList>
            <person name="Chen X."/>
        </authorList>
    </citation>
    <scope>NUCLEOTIDE SEQUENCE [LARGE SCALE GENOMIC DNA]</scope>
    <source>
        <strain evidence="2">cv. Fuhuasheng</strain>
        <tissue evidence="1">Leaves</tissue>
    </source>
</reference>
<accession>A0A445AEV1</accession>
<evidence type="ECO:0008006" key="3">
    <source>
        <dbReference type="Google" id="ProtNLM"/>
    </source>
</evidence>
<comment type="caution">
    <text evidence="1">The sequence shown here is derived from an EMBL/GenBank/DDBJ whole genome shotgun (WGS) entry which is preliminary data.</text>
</comment>
<organism evidence="1 2">
    <name type="scientific">Arachis hypogaea</name>
    <name type="common">Peanut</name>
    <dbReference type="NCBI Taxonomy" id="3818"/>
    <lineage>
        <taxon>Eukaryota</taxon>
        <taxon>Viridiplantae</taxon>
        <taxon>Streptophyta</taxon>
        <taxon>Embryophyta</taxon>
        <taxon>Tracheophyta</taxon>
        <taxon>Spermatophyta</taxon>
        <taxon>Magnoliopsida</taxon>
        <taxon>eudicotyledons</taxon>
        <taxon>Gunneridae</taxon>
        <taxon>Pentapetalae</taxon>
        <taxon>rosids</taxon>
        <taxon>fabids</taxon>
        <taxon>Fabales</taxon>
        <taxon>Fabaceae</taxon>
        <taxon>Papilionoideae</taxon>
        <taxon>50 kb inversion clade</taxon>
        <taxon>dalbergioids sensu lato</taxon>
        <taxon>Dalbergieae</taxon>
        <taxon>Pterocarpus clade</taxon>
        <taxon>Arachis</taxon>
    </lineage>
</organism>
<dbReference type="AlphaFoldDB" id="A0A445AEV1"/>
<evidence type="ECO:0000313" key="1">
    <source>
        <dbReference type="EMBL" id="RYR24948.1"/>
    </source>
</evidence>
<dbReference type="STRING" id="3818.A0A445AEV1"/>
<proteinExistence type="predicted"/>
<protein>
    <recommendedName>
        <fullName evidence="3">Transposase MuDR plant domain-containing protein</fullName>
    </recommendedName>
</protein>
<sequence>MRVLDLDALHALEFSKDLNIDHFIVNNDKLVLGKMFMNKETVIARLKAYNIKKSVDYIVKESPTTTYYCSLENLAIFWEVKNYDGPHSYTQSRLSQNHYKLDSSMVTAHIEPMITTNPSMKVKLIIIEIQSHFNYTPTNRKVWLVKQRVVEKAYDNWETSYQELLGKQRMSKLKQNGKCFKEWVDEIKLDRWSQAFDRGRRYGHMIANLVECTNFVLKGAQNLPITALVRSTYH</sequence>
<dbReference type="EMBL" id="SDMP01000012">
    <property type="protein sequence ID" value="RYR24948.1"/>
    <property type="molecule type" value="Genomic_DNA"/>
</dbReference>
<dbReference type="Proteomes" id="UP000289738">
    <property type="component" value="Chromosome B02"/>
</dbReference>
<name>A0A445AEV1_ARAHY</name>
<keyword evidence="2" id="KW-1185">Reference proteome</keyword>
<gene>
    <name evidence="1" type="ORF">Ahy_B02g058554</name>
</gene>
<evidence type="ECO:0000313" key="2">
    <source>
        <dbReference type="Proteomes" id="UP000289738"/>
    </source>
</evidence>